<feature type="transmembrane region" description="Helical" evidence="1">
    <location>
        <begin position="12"/>
        <end position="32"/>
    </location>
</feature>
<name>A0A329B775_9BURK</name>
<sequence>MNHSGTTMPTKTIQVLLALTATATAACLSILAGWQRGGLVAERVLLICVGVLLVVAAHLLPGLCRPHGRRIRALGAVLWMGCMVATCYGHAGFFVTAQRHAGEIRAAAVPKVAEYGRNLAAVASDRAGVVARLARVVERKCGERCGAVRIERATLTARLAALDAESAEVTRRDLALDRAKAERTAAKANPVAGLLTVFGVDAGQVDLVAGMAFAVVLEGVACFCWLLALRPSDSLTKAITPARVASHGPAVTPVTRASKVVAPVNNNAIEVEATRSSATGVQADDVARVLTAIRDGQLRSTVTEIRKHLGCSQARAATVRKQIVLDGKQGTVTNVT</sequence>
<dbReference type="Proteomes" id="UP000248918">
    <property type="component" value="Unassembled WGS sequence"/>
</dbReference>
<keyword evidence="1" id="KW-0812">Transmembrane</keyword>
<dbReference type="EMBL" id="QLTK01000052">
    <property type="protein sequence ID" value="RAS15827.1"/>
    <property type="molecule type" value="Genomic_DNA"/>
</dbReference>
<feature type="transmembrane region" description="Helical" evidence="1">
    <location>
        <begin position="207"/>
        <end position="229"/>
    </location>
</feature>
<evidence type="ECO:0000313" key="3">
    <source>
        <dbReference type="Proteomes" id="UP000248918"/>
    </source>
</evidence>
<feature type="transmembrane region" description="Helical" evidence="1">
    <location>
        <begin position="44"/>
        <end position="64"/>
    </location>
</feature>
<reference evidence="2 3" key="1">
    <citation type="submission" date="2018-06" db="EMBL/GenBank/DDBJ databases">
        <title>Genomic Encyclopedia of Type Strains, Phase III (KMG-III): the genomes of soil and plant-associated and newly described type strains.</title>
        <authorList>
            <person name="Whitman W."/>
        </authorList>
    </citation>
    <scope>NUCLEOTIDE SEQUENCE [LARGE SCALE GENOMIC DNA]</scope>
    <source>
        <strain evidence="2 3">LMG 23644</strain>
    </source>
</reference>
<gene>
    <name evidence="2" type="ORF">BX591_1529</name>
</gene>
<organism evidence="2 3">
    <name type="scientific">Paraburkholderia bryophila</name>
    <dbReference type="NCBI Taxonomy" id="420952"/>
    <lineage>
        <taxon>Bacteria</taxon>
        <taxon>Pseudomonadati</taxon>
        <taxon>Pseudomonadota</taxon>
        <taxon>Betaproteobacteria</taxon>
        <taxon>Burkholderiales</taxon>
        <taxon>Burkholderiaceae</taxon>
        <taxon>Paraburkholderia</taxon>
    </lineage>
</organism>
<dbReference type="AlphaFoldDB" id="A0A329B775"/>
<keyword evidence="1" id="KW-1133">Transmembrane helix</keyword>
<proteinExistence type="predicted"/>
<evidence type="ECO:0000313" key="2">
    <source>
        <dbReference type="EMBL" id="RAS15827.1"/>
    </source>
</evidence>
<protein>
    <submittedName>
        <fullName evidence="2">Uncharacterized protein</fullName>
    </submittedName>
</protein>
<comment type="caution">
    <text evidence="2">The sequence shown here is derived from an EMBL/GenBank/DDBJ whole genome shotgun (WGS) entry which is preliminary data.</text>
</comment>
<accession>A0A329B775</accession>
<keyword evidence="1" id="KW-0472">Membrane</keyword>
<feature type="transmembrane region" description="Helical" evidence="1">
    <location>
        <begin position="76"/>
        <end position="95"/>
    </location>
</feature>
<evidence type="ECO:0000256" key="1">
    <source>
        <dbReference type="SAM" id="Phobius"/>
    </source>
</evidence>